<dbReference type="Proteomes" id="UP001162030">
    <property type="component" value="Chromosome"/>
</dbReference>
<keyword evidence="2 9" id="KW-1003">Cell membrane</keyword>
<organism evidence="11 12">
    <name type="scientific">Methylocaldum szegediense</name>
    <dbReference type="NCBI Taxonomy" id="73780"/>
    <lineage>
        <taxon>Bacteria</taxon>
        <taxon>Pseudomonadati</taxon>
        <taxon>Pseudomonadota</taxon>
        <taxon>Gammaproteobacteria</taxon>
        <taxon>Methylococcales</taxon>
        <taxon>Methylococcaceae</taxon>
        <taxon>Methylocaldum</taxon>
    </lineage>
</organism>
<dbReference type="RefSeq" id="WP_051331519.1">
    <property type="nucleotide sequence ID" value="NZ_OX458333.1"/>
</dbReference>
<feature type="domain" description="POTRA" evidence="10">
    <location>
        <begin position="37"/>
        <end position="106"/>
    </location>
</feature>
<evidence type="ECO:0000256" key="9">
    <source>
        <dbReference type="HAMAP-Rule" id="MF_00911"/>
    </source>
</evidence>
<keyword evidence="3 9" id="KW-0997">Cell inner membrane</keyword>
<evidence type="ECO:0000259" key="10">
    <source>
        <dbReference type="PROSITE" id="PS51779"/>
    </source>
</evidence>
<evidence type="ECO:0000256" key="7">
    <source>
        <dbReference type="ARBA" id="ARBA00023136"/>
    </source>
</evidence>
<dbReference type="Gene3D" id="3.10.20.310">
    <property type="entry name" value="membrane protein fhac"/>
    <property type="match status" value="1"/>
</dbReference>
<evidence type="ECO:0000256" key="1">
    <source>
        <dbReference type="ARBA" id="ARBA00004370"/>
    </source>
</evidence>
<keyword evidence="7 9" id="KW-0472">Membrane</keyword>
<dbReference type="GO" id="GO:0051301">
    <property type="term" value="P:cell division"/>
    <property type="evidence" value="ECO:0007669"/>
    <property type="project" value="UniProtKB-KW"/>
</dbReference>
<dbReference type="PANTHER" id="PTHR35851:SF1">
    <property type="entry name" value="CELL DIVISION PROTEIN FTSQ"/>
    <property type="match status" value="1"/>
</dbReference>
<dbReference type="Pfam" id="PF03799">
    <property type="entry name" value="FtsQ_DivIB_C"/>
    <property type="match status" value="1"/>
</dbReference>
<comment type="function">
    <text evidence="9">Essential cell division protein. May link together the upstream cell division proteins, which are predominantly cytoplasmic, with the downstream cell division proteins, which are predominantly periplasmic. May control correct divisome assembly.</text>
</comment>
<dbReference type="InterPro" id="IPR045335">
    <property type="entry name" value="FtsQ_C_sf"/>
</dbReference>
<evidence type="ECO:0000256" key="6">
    <source>
        <dbReference type="ARBA" id="ARBA00022989"/>
    </source>
</evidence>
<gene>
    <name evidence="9 11" type="primary">ftsQ</name>
    <name evidence="11" type="ORF">MSZNOR_4245</name>
</gene>
<evidence type="ECO:0000313" key="12">
    <source>
        <dbReference type="Proteomes" id="UP001162030"/>
    </source>
</evidence>
<dbReference type="InterPro" id="IPR034746">
    <property type="entry name" value="POTRA"/>
</dbReference>
<evidence type="ECO:0000256" key="4">
    <source>
        <dbReference type="ARBA" id="ARBA00022618"/>
    </source>
</evidence>
<comment type="subunit">
    <text evidence="9">Part of a complex composed of FtsB, FtsL and FtsQ.</text>
</comment>
<evidence type="ECO:0000256" key="3">
    <source>
        <dbReference type="ARBA" id="ARBA00022519"/>
    </source>
</evidence>
<dbReference type="InterPro" id="IPR026579">
    <property type="entry name" value="FtsQ"/>
</dbReference>
<evidence type="ECO:0000313" key="11">
    <source>
        <dbReference type="EMBL" id="CAI8941173.1"/>
    </source>
</evidence>
<comment type="subcellular location">
    <subcellularLocation>
        <location evidence="9">Cell inner membrane</location>
        <topology evidence="9">Single-pass type II membrane protein</topology>
    </subcellularLocation>
    <subcellularLocation>
        <location evidence="1">Membrane</location>
    </subcellularLocation>
    <text evidence="9">Localizes to the division septum.</text>
</comment>
<evidence type="ECO:0000256" key="5">
    <source>
        <dbReference type="ARBA" id="ARBA00022692"/>
    </source>
</evidence>
<dbReference type="InterPro" id="IPR013685">
    <property type="entry name" value="POTRA_FtsQ_type"/>
</dbReference>
<dbReference type="PANTHER" id="PTHR35851">
    <property type="entry name" value="CELL DIVISION PROTEIN FTSQ"/>
    <property type="match status" value="1"/>
</dbReference>
<keyword evidence="5 9" id="KW-0812">Transmembrane</keyword>
<dbReference type="InterPro" id="IPR005548">
    <property type="entry name" value="Cell_div_FtsQ/DivIB_C"/>
</dbReference>
<protein>
    <recommendedName>
        <fullName evidence="9">Cell division protein FtsQ</fullName>
    </recommendedName>
</protein>
<keyword evidence="8 9" id="KW-0131">Cell cycle</keyword>
<keyword evidence="4 9" id="KW-0132">Cell division</keyword>
<dbReference type="Gene3D" id="3.40.50.11690">
    <property type="entry name" value="Cell division protein FtsQ/DivIB"/>
    <property type="match status" value="1"/>
</dbReference>
<dbReference type="Pfam" id="PF08478">
    <property type="entry name" value="POTRA_1"/>
    <property type="match status" value="1"/>
</dbReference>
<dbReference type="HAMAP" id="MF_00911">
    <property type="entry name" value="FtsQ_subfam"/>
    <property type="match status" value="1"/>
</dbReference>
<accession>A0ABM9I7L5</accession>
<dbReference type="EMBL" id="OX458333">
    <property type="protein sequence ID" value="CAI8941173.1"/>
    <property type="molecule type" value="Genomic_DNA"/>
</dbReference>
<reference evidence="11 12" key="1">
    <citation type="submission" date="2023-03" db="EMBL/GenBank/DDBJ databases">
        <authorList>
            <person name="Pearce D."/>
        </authorList>
    </citation>
    <scope>NUCLEOTIDE SEQUENCE [LARGE SCALE GENOMIC DNA]</scope>
    <source>
        <strain evidence="11">Msz</strain>
    </source>
</reference>
<proteinExistence type="inferred from homology"/>
<evidence type="ECO:0000256" key="8">
    <source>
        <dbReference type="ARBA" id="ARBA00023306"/>
    </source>
</evidence>
<comment type="similarity">
    <text evidence="9">Belongs to the FtsQ/DivIB family. FtsQ subfamily.</text>
</comment>
<sequence length="260" mass="29449">MPRSRKLPVRVSYFLGLSALCTFAAISNDFSALKGLMPIRYVRVEGEIRNLDVEAFERTLLPLTQVGYLQVNLRGIEDAAKSFPWLDRVQVTRLWPDTLVLKIVEQKPVARTHDGSLINDRGTRFSPGNIQAYASLPMLDGPPGQEKQLLNTLYRLNRTLKQKGMRVDALRLTGRRAWSARLTSGMEIEFGKQDPVRALERLLGLLPRLGEARTAALQKVDLRYPNGFAVIFRPQSGADQVSLMRSDRLERSRIRSRAYS</sequence>
<keyword evidence="12" id="KW-1185">Reference proteome</keyword>
<dbReference type="PROSITE" id="PS51779">
    <property type="entry name" value="POTRA"/>
    <property type="match status" value="1"/>
</dbReference>
<name>A0ABM9I7L5_9GAMM</name>
<keyword evidence="6 9" id="KW-1133">Transmembrane helix</keyword>
<evidence type="ECO:0000256" key="2">
    <source>
        <dbReference type="ARBA" id="ARBA00022475"/>
    </source>
</evidence>